<dbReference type="STRING" id="530584.SAMN05421630_101112"/>
<evidence type="ECO:0000259" key="1">
    <source>
        <dbReference type="Pfam" id="PF13472"/>
    </source>
</evidence>
<dbReference type="GO" id="GO:0019433">
    <property type="term" value="P:triglyceride catabolic process"/>
    <property type="evidence" value="ECO:0007669"/>
    <property type="project" value="TreeGrafter"/>
</dbReference>
<dbReference type="InterPro" id="IPR037460">
    <property type="entry name" value="SEST-like"/>
</dbReference>
<dbReference type="KEGG" id="pmad:BAY61_08765"/>
<keyword evidence="3" id="KW-1185">Reference proteome</keyword>
<dbReference type="InterPro" id="IPR036514">
    <property type="entry name" value="SGNH_hydro_sf"/>
</dbReference>
<dbReference type="EMBL" id="FMZE01000001">
    <property type="protein sequence ID" value="SDC02475.1"/>
    <property type="molecule type" value="Genomic_DNA"/>
</dbReference>
<dbReference type="PANTHER" id="PTHR37981:SF1">
    <property type="entry name" value="SGNH HYDROLASE-TYPE ESTERASE DOMAIN-CONTAINING PROTEIN"/>
    <property type="match status" value="1"/>
</dbReference>
<protein>
    <submittedName>
        <fullName evidence="2">GDSL-like Lipase/Acylhydrolase family protein</fullName>
    </submittedName>
</protein>
<accession>A0A222VMB5</accession>
<dbReference type="AlphaFoldDB" id="A0A222VMB5"/>
<dbReference type="OrthoDB" id="5503950at2"/>
<dbReference type="InterPro" id="IPR013830">
    <property type="entry name" value="SGNH_hydro"/>
</dbReference>
<organism evidence="2 3">
    <name type="scientific">Prauserella marina</name>
    <dbReference type="NCBI Taxonomy" id="530584"/>
    <lineage>
        <taxon>Bacteria</taxon>
        <taxon>Bacillati</taxon>
        <taxon>Actinomycetota</taxon>
        <taxon>Actinomycetes</taxon>
        <taxon>Pseudonocardiales</taxon>
        <taxon>Pseudonocardiaceae</taxon>
        <taxon>Prauserella</taxon>
    </lineage>
</organism>
<dbReference type="SUPFAM" id="SSF52266">
    <property type="entry name" value="SGNH hydrolase"/>
    <property type="match status" value="1"/>
</dbReference>
<dbReference type="Proteomes" id="UP000199494">
    <property type="component" value="Unassembled WGS sequence"/>
</dbReference>
<dbReference type="RefSeq" id="WP_091794869.1">
    <property type="nucleotide sequence ID" value="NZ_CP016353.1"/>
</dbReference>
<dbReference type="Pfam" id="PF13472">
    <property type="entry name" value="Lipase_GDSL_2"/>
    <property type="match status" value="1"/>
</dbReference>
<name>A0A222VMB5_9PSEU</name>
<keyword evidence="2" id="KW-0378">Hydrolase</keyword>
<reference evidence="2 3" key="1">
    <citation type="submission" date="2016-10" db="EMBL/GenBank/DDBJ databases">
        <authorList>
            <person name="de Groot N.N."/>
        </authorList>
    </citation>
    <scope>NUCLEOTIDE SEQUENCE [LARGE SCALE GENOMIC DNA]</scope>
    <source>
        <strain evidence="2 3">CGMCC 4.5506</strain>
    </source>
</reference>
<evidence type="ECO:0000313" key="3">
    <source>
        <dbReference type="Proteomes" id="UP000199494"/>
    </source>
</evidence>
<evidence type="ECO:0000313" key="2">
    <source>
        <dbReference type="EMBL" id="SDC02475.1"/>
    </source>
</evidence>
<dbReference type="PANTHER" id="PTHR37981">
    <property type="entry name" value="LIPASE 2"/>
    <property type="match status" value="1"/>
</dbReference>
<dbReference type="Gene3D" id="3.40.50.1110">
    <property type="entry name" value="SGNH hydrolase"/>
    <property type="match status" value="1"/>
</dbReference>
<dbReference type="CDD" id="cd01823">
    <property type="entry name" value="SEST_like"/>
    <property type="match status" value="1"/>
</dbReference>
<proteinExistence type="predicted"/>
<feature type="domain" description="SGNH hydrolase-type esterase" evidence="1">
    <location>
        <begin position="39"/>
        <end position="279"/>
    </location>
</feature>
<sequence length="297" mass="31028">MPRSRATLVIATLAGLLLASLLTAGGAAAKPAKFTRYVALGDSYTSGPLIPVQRADPAGCARSTSNYPSLLAKRLHVRSFTDVSCGGAATPHMTSPQQVAGGVNEPQFDALRRDTNLVTVGIGGNDHNVFGSIVGVCPALRESDPTGSPCKEHFTVDGVDTLKQATIDIGTRVEHVLDGIHQRSPRATVLVVGYPRIAPPTGTCPAILPFADGDYTWVDSVEEALNDALAKAVADDGRASFVDMYPASLGHDACAGKKAWIQGKDASEVAASYHPRLSGMKGVAGQIKRDLARSARS</sequence>
<dbReference type="GO" id="GO:0004806">
    <property type="term" value="F:triacylglycerol lipase activity"/>
    <property type="evidence" value="ECO:0007669"/>
    <property type="project" value="TreeGrafter"/>
</dbReference>
<gene>
    <name evidence="2" type="ORF">SAMN05421630_101112</name>
</gene>